<dbReference type="GO" id="GO:0017004">
    <property type="term" value="P:cytochrome complex assembly"/>
    <property type="evidence" value="ECO:0007669"/>
    <property type="project" value="UniProtKB-KW"/>
</dbReference>
<dbReference type="SUPFAM" id="SSF52540">
    <property type="entry name" value="P-loop containing nucleoside triphosphate hydrolases"/>
    <property type="match status" value="1"/>
</dbReference>
<accession>A0A0U3AJW1</accession>
<dbReference type="GO" id="GO:0005524">
    <property type="term" value="F:ATP binding"/>
    <property type="evidence" value="ECO:0007669"/>
    <property type="project" value="UniProtKB-KW"/>
</dbReference>
<evidence type="ECO:0000256" key="5">
    <source>
        <dbReference type="ARBA" id="ARBA00022967"/>
    </source>
</evidence>
<name>A0A0U3AJW1_9ALTE</name>
<keyword evidence="5" id="KW-1278">Translocase</keyword>
<feature type="domain" description="ABC transporter" evidence="7">
    <location>
        <begin position="4"/>
        <end position="206"/>
    </location>
</feature>
<gene>
    <name evidence="8" type="ORF">AT746_12720</name>
</gene>
<dbReference type="InterPro" id="IPR003439">
    <property type="entry name" value="ABC_transporter-like_ATP-bd"/>
</dbReference>
<evidence type="ECO:0000256" key="2">
    <source>
        <dbReference type="ARBA" id="ARBA00022741"/>
    </source>
</evidence>
<dbReference type="STRING" id="1526571.AT746_12720"/>
<dbReference type="AlphaFoldDB" id="A0A0U3AJW1"/>
<protein>
    <recommendedName>
        <fullName evidence="7">ABC transporter domain-containing protein</fullName>
    </recommendedName>
</protein>
<keyword evidence="3" id="KW-0201">Cytochrome c-type biogenesis</keyword>
<keyword evidence="9" id="KW-1185">Reference proteome</keyword>
<keyword evidence="2" id="KW-0547">Nucleotide-binding</keyword>
<dbReference type="Gene3D" id="3.40.50.300">
    <property type="entry name" value="P-loop containing nucleotide triphosphate hydrolases"/>
    <property type="match status" value="1"/>
</dbReference>
<evidence type="ECO:0000313" key="8">
    <source>
        <dbReference type="EMBL" id="ALS99041.1"/>
    </source>
</evidence>
<dbReference type="InterPro" id="IPR027417">
    <property type="entry name" value="P-loop_NTPase"/>
</dbReference>
<reference evidence="8 9" key="1">
    <citation type="submission" date="2015-12" db="EMBL/GenBank/DDBJ databases">
        <title>Complete genome of Lacimicrobium alkaliphilum KCTC 32984.</title>
        <authorList>
            <person name="Kim S.-G."/>
            <person name="Lee Y.-J."/>
        </authorList>
    </citation>
    <scope>NUCLEOTIDE SEQUENCE [LARGE SCALE GENOMIC DNA]</scope>
    <source>
        <strain evidence="8 9">YelD216</strain>
    </source>
</reference>
<evidence type="ECO:0000256" key="4">
    <source>
        <dbReference type="ARBA" id="ARBA00022840"/>
    </source>
</evidence>
<dbReference type="KEGG" id="lal:AT746_12720"/>
<keyword evidence="1" id="KW-0813">Transport</keyword>
<dbReference type="InterPro" id="IPR005895">
    <property type="entry name" value="ABC_transptr_haem_export_CcmA"/>
</dbReference>
<organism evidence="8 9">
    <name type="scientific">Lacimicrobium alkaliphilum</name>
    <dbReference type="NCBI Taxonomy" id="1526571"/>
    <lineage>
        <taxon>Bacteria</taxon>
        <taxon>Pseudomonadati</taxon>
        <taxon>Pseudomonadota</taxon>
        <taxon>Gammaproteobacteria</taxon>
        <taxon>Alteromonadales</taxon>
        <taxon>Alteromonadaceae</taxon>
        <taxon>Lacimicrobium</taxon>
    </lineage>
</organism>
<dbReference type="PANTHER" id="PTHR43499:SF1">
    <property type="entry name" value="ABC TRANSPORTER I FAMILY MEMBER 1"/>
    <property type="match status" value="1"/>
</dbReference>
<sequence length="207" mass="23383">MSCLSVNNLCCIKRDRVLFERLNFRLQEQQALHVQGPNGAGKTSLLRILVGLAQADSGEVLWQQQKISESTRDFSSQLVYCGHKYAVNHSLSAAENLSFWCRMQNLGTHKDIFAVLDELGLVGLEHLPAGQLSAGQQRRIGLARLWLKPAKLWVLDEPFTALDTSAIELLSRKMEQHLAYHGMIVLTSHQSLELNHPVRSLQLEYRL</sequence>
<dbReference type="Pfam" id="PF00005">
    <property type="entry name" value="ABC_tran"/>
    <property type="match status" value="1"/>
</dbReference>
<keyword evidence="6" id="KW-0472">Membrane</keyword>
<dbReference type="EMBL" id="CP013650">
    <property type="protein sequence ID" value="ALS99041.1"/>
    <property type="molecule type" value="Genomic_DNA"/>
</dbReference>
<evidence type="ECO:0000259" key="7">
    <source>
        <dbReference type="PROSITE" id="PS50893"/>
    </source>
</evidence>
<keyword evidence="4" id="KW-0067">ATP-binding</keyword>
<dbReference type="Proteomes" id="UP000068447">
    <property type="component" value="Chromosome"/>
</dbReference>
<evidence type="ECO:0000256" key="1">
    <source>
        <dbReference type="ARBA" id="ARBA00022448"/>
    </source>
</evidence>
<dbReference type="PROSITE" id="PS50893">
    <property type="entry name" value="ABC_TRANSPORTER_2"/>
    <property type="match status" value="1"/>
</dbReference>
<dbReference type="NCBIfam" id="NF010061">
    <property type="entry name" value="PRK13538.1"/>
    <property type="match status" value="1"/>
</dbReference>
<evidence type="ECO:0000256" key="3">
    <source>
        <dbReference type="ARBA" id="ARBA00022748"/>
    </source>
</evidence>
<dbReference type="GO" id="GO:0022857">
    <property type="term" value="F:transmembrane transporter activity"/>
    <property type="evidence" value="ECO:0007669"/>
    <property type="project" value="InterPro"/>
</dbReference>
<dbReference type="NCBIfam" id="TIGR01189">
    <property type="entry name" value="ccmA"/>
    <property type="match status" value="1"/>
</dbReference>
<dbReference type="InterPro" id="IPR017871">
    <property type="entry name" value="ABC_transporter-like_CS"/>
</dbReference>
<evidence type="ECO:0000256" key="6">
    <source>
        <dbReference type="ARBA" id="ARBA00023136"/>
    </source>
</evidence>
<evidence type="ECO:0000313" key="9">
    <source>
        <dbReference type="Proteomes" id="UP000068447"/>
    </source>
</evidence>
<dbReference type="PROSITE" id="PS00211">
    <property type="entry name" value="ABC_TRANSPORTER_1"/>
    <property type="match status" value="1"/>
</dbReference>
<dbReference type="PANTHER" id="PTHR43499">
    <property type="entry name" value="ABC TRANSPORTER I FAMILY MEMBER 1"/>
    <property type="match status" value="1"/>
</dbReference>
<dbReference type="OrthoDB" id="9800654at2"/>
<dbReference type="GO" id="GO:0016887">
    <property type="term" value="F:ATP hydrolysis activity"/>
    <property type="evidence" value="ECO:0007669"/>
    <property type="project" value="InterPro"/>
</dbReference>
<proteinExistence type="predicted"/>